<comment type="caution">
    <text evidence="2">The sequence shown here is derived from an EMBL/GenBank/DDBJ whole genome shotgun (WGS) entry which is preliminary data.</text>
</comment>
<gene>
    <name evidence="2" type="ORF">GCM10009863_63640</name>
</gene>
<proteinExistence type="predicted"/>
<reference evidence="2 3" key="1">
    <citation type="journal article" date="2019" name="Int. J. Syst. Evol. Microbiol.">
        <title>The Global Catalogue of Microorganisms (GCM) 10K type strain sequencing project: providing services to taxonomists for standard genome sequencing and annotation.</title>
        <authorList>
            <consortium name="The Broad Institute Genomics Platform"/>
            <consortium name="The Broad Institute Genome Sequencing Center for Infectious Disease"/>
            <person name="Wu L."/>
            <person name="Ma J."/>
        </authorList>
    </citation>
    <scope>NUCLEOTIDE SEQUENCE [LARGE SCALE GENOMIC DNA]</scope>
    <source>
        <strain evidence="2 3">JCM 16373</strain>
    </source>
</reference>
<dbReference type="Proteomes" id="UP001501447">
    <property type="component" value="Unassembled WGS sequence"/>
</dbReference>
<feature type="compositionally biased region" description="Low complexity" evidence="1">
    <location>
        <begin position="28"/>
        <end position="49"/>
    </location>
</feature>
<protein>
    <submittedName>
        <fullName evidence="2">Uncharacterized protein</fullName>
    </submittedName>
</protein>
<accession>A0ABN3QYG3</accession>
<keyword evidence="3" id="KW-1185">Reference proteome</keyword>
<feature type="region of interest" description="Disordered" evidence="1">
    <location>
        <begin position="1"/>
        <end position="80"/>
    </location>
</feature>
<organism evidence="2 3">
    <name type="scientific">Streptomyces axinellae</name>
    <dbReference type="NCBI Taxonomy" id="552788"/>
    <lineage>
        <taxon>Bacteria</taxon>
        <taxon>Bacillati</taxon>
        <taxon>Actinomycetota</taxon>
        <taxon>Actinomycetes</taxon>
        <taxon>Kitasatosporales</taxon>
        <taxon>Streptomycetaceae</taxon>
        <taxon>Streptomyces</taxon>
    </lineage>
</organism>
<name>A0ABN3QYG3_9ACTN</name>
<evidence type="ECO:0000313" key="2">
    <source>
        <dbReference type="EMBL" id="GAA2638083.1"/>
    </source>
</evidence>
<dbReference type="EMBL" id="BAAARJ010000031">
    <property type="protein sequence ID" value="GAA2638083.1"/>
    <property type="molecule type" value="Genomic_DNA"/>
</dbReference>
<evidence type="ECO:0000313" key="3">
    <source>
        <dbReference type="Proteomes" id="UP001501447"/>
    </source>
</evidence>
<evidence type="ECO:0000256" key="1">
    <source>
        <dbReference type="SAM" id="MobiDB-lite"/>
    </source>
</evidence>
<sequence length="153" mass="16647">MWKTNTPDAARNRSPVNEGSHANGADCPGEFAESGAAEEAGQAEPSEAADGVARRRFIGGPLPRAAPGGGGMLKALATHPRRRRSSWTSAEIFRGRAELRRWQEGRRRRSAKSSPTYAAEDCGPFSSLVRRYPSRAQYGADALIRVVNRARVR</sequence>